<protein>
    <recommendedName>
        <fullName evidence="2">Cas9 alpha-helical lobe domain-containing protein</fullName>
    </recommendedName>
</protein>
<dbReference type="NCBIfam" id="TIGR01865">
    <property type="entry name" value="cas_Csn1"/>
    <property type="match status" value="1"/>
</dbReference>
<feature type="non-terminal residue" evidence="1">
    <location>
        <position position="211"/>
    </location>
</feature>
<proteinExistence type="predicted"/>
<dbReference type="Gene3D" id="3.30.420.10">
    <property type="entry name" value="Ribonuclease H-like superfamily/Ribonuclease H"/>
    <property type="match status" value="1"/>
</dbReference>
<evidence type="ECO:0008006" key="2">
    <source>
        <dbReference type="Google" id="ProtNLM"/>
    </source>
</evidence>
<dbReference type="GO" id="GO:0003676">
    <property type="term" value="F:nucleic acid binding"/>
    <property type="evidence" value="ECO:0007669"/>
    <property type="project" value="InterPro"/>
</dbReference>
<dbReference type="AlphaFoldDB" id="A0A382PS00"/>
<accession>A0A382PS00</accession>
<dbReference type="EMBL" id="UINC01109360">
    <property type="protein sequence ID" value="SVC76129.1"/>
    <property type="molecule type" value="Genomic_DNA"/>
</dbReference>
<organism evidence="1">
    <name type="scientific">marine metagenome</name>
    <dbReference type="NCBI Taxonomy" id="408172"/>
    <lineage>
        <taxon>unclassified sequences</taxon>
        <taxon>metagenomes</taxon>
        <taxon>ecological metagenomes</taxon>
    </lineage>
</organism>
<sequence>MSNIKKRKVLGLDLGSNSIGWALLEEVEKRPQAIIDLGCRIFNKAVEDKIPTPKNVSRRNARLTRRVLQRRSRRKRRMLHYMIALGLLPESLRDDHSPEITLNSIGDPYELRAKALDDPLEKFELGRVFLHFVQRRGFLSNRKTILGDLVDDPDVIAVLAEAEEEEDTSSEQAKEETVFKKQISVLRQTIADKKCRTLGEYLATIEAPQTR</sequence>
<gene>
    <name evidence="1" type="ORF">METZ01_LOCUS328983</name>
</gene>
<reference evidence="1" key="1">
    <citation type="submission" date="2018-05" db="EMBL/GenBank/DDBJ databases">
        <authorList>
            <person name="Lanie J.A."/>
            <person name="Ng W.-L."/>
            <person name="Kazmierczak K.M."/>
            <person name="Andrzejewski T.M."/>
            <person name="Davidsen T.M."/>
            <person name="Wayne K.J."/>
            <person name="Tettelin H."/>
            <person name="Glass J.I."/>
            <person name="Rusch D."/>
            <person name="Podicherti R."/>
            <person name="Tsui H.-C.T."/>
            <person name="Winkler M.E."/>
        </authorList>
    </citation>
    <scope>NUCLEOTIDE SEQUENCE</scope>
</reference>
<dbReference type="GO" id="GO:0004519">
    <property type="term" value="F:endonuclease activity"/>
    <property type="evidence" value="ECO:0007669"/>
    <property type="project" value="InterPro"/>
</dbReference>
<name>A0A382PS00_9ZZZZ</name>
<evidence type="ECO:0000313" key="1">
    <source>
        <dbReference type="EMBL" id="SVC76129.1"/>
    </source>
</evidence>
<dbReference type="InterPro" id="IPR028629">
    <property type="entry name" value="Cas9"/>
</dbReference>
<dbReference type="InterPro" id="IPR036397">
    <property type="entry name" value="RNaseH_sf"/>
</dbReference>